<evidence type="ECO:0000313" key="9">
    <source>
        <dbReference type="Proteomes" id="UP000002258"/>
    </source>
</evidence>
<comment type="subcellular location">
    <subcellularLocation>
        <location evidence="1">Mitochondrion</location>
    </subcellularLocation>
</comment>
<protein>
    <recommendedName>
        <fullName evidence="7">Small ribosomal subunit protein mS29</fullName>
    </recommendedName>
</protein>
<dbReference type="PANTHER" id="PTHR12810">
    <property type="entry name" value="MITOCHONDRIAL 28S RIBOSOMAL PROTEIN S29"/>
    <property type="match status" value="1"/>
</dbReference>
<dbReference type="HOGENOM" id="CLU_039957_0_0_1"/>
<evidence type="ECO:0000256" key="4">
    <source>
        <dbReference type="ARBA" id="ARBA00022980"/>
    </source>
</evidence>
<evidence type="ECO:0000256" key="6">
    <source>
        <dbReference type="ARBA" id="ARBA00023274"/>
    </source>
</evidence>
<dbReference type="OMA" id="GLAHWMT"/>
<dbReference type="RefSeq" id="XP_001384059.2">
    <property type="nucleotide sequence ID" value="XM_001384022.1"/>
</dbReference>
<proteinExistence type="inferred from homology"/>
<dbReference type="PIRSF" id="PIRSF036996">
    <property type="entry name" value="RSM23"/>
    <property type="match status" value="1"/>
</dbReference>
<sequence>MLKVSSNVLKRTYLSGTVRSFSITSTVLAKKPAASKPVKKKVTFDPKKFQQPQQKVKKSGMTHLEFHDAVKEMNFDKLAMDLTPFELSELTSAVVSNESGGQVTAFSSESAAILKTLGSFKKYQHHELFSKPVSMVTHNTALLNEQFVEKLADASSRTNRVCLVGERGAGKSTLLAQAQALALDKYEGDVILLHIDAAENITDGSSDYIYNSKNKTYHQPMFTKRWIYKLRNSNEAVFKKLKLSRDISFQNKRVDHQLKKDENTLYDFLQLNVDFGKFQPTHAFSFFIEELVHHSKSVPVLLSVDNANAVLDFPVTKYRHHDFTPVHLNELEIGDFLLKVAGGEISFEKGGVLLSKTGLVGDHQKTLSTALGLVEYDPYAKKQFFDLDIANTLLAHGGVKPFTVSNLTKDETRTLLNFWRESGVVYVKDYVTKESLKPETEAEKKAPKPEFDSEAQFENLVNSYYTVSTGNPHYLLKASAISY</sequence>
<organism evidence="8 9">
    <name type="scientific">Scheffersomyces stipitis (strain ATCC 58785 / CBS 6054 / NBRC 10063 / NRRL Y-11545)</name>
    <name type="common">Yeast</name>
    <name type="synonym">Pichia stipitis</name>
    <dbReference type="NCBI Taxonomy" id="322104"/>
    <lineage>
        <taxon>Eukaryota</taxon>
        <taxon>Fungi</taxon>
        <taxon>Dikarya</taxon>
        <taxon>Ascomycota</taxon>
        <taxon>Saccharomycotina</taxon>
        <taxon>Pichiomycetes</taxon>
        <taxon>Debaryomycetaceae</taxon>
        <taxon>Scheffersomyces</taxon>
    </lineage>
</organism>
<evidence type="ECO:0000256" key="2">
    <source>
        <dbReference type="ARBA" id="ARBA00009863"/>
    </source>
</evidence>
<dbReference type="EMBL" id="CP000498">
    <property type="protein sequence ID" value="ABN66030.2"/>
    <property type="molecule type" value="Genomic_DNA"/>
</dbReference>
<dbReference type="KEGG" id="pic:PICST_44820"/>
<reference evidence="8 9" key="1">
    <citation type="journal article" date="2007" name="Nat. Biotechnol.">
        <title>Genome sequence of the lignocellulose-bioconverting and xylose-fermenting yeast Pichia stipitis.</title>
        <authorList>
            <person name="Jeffries T.W."/>
            <person name="Grigoriev I.V."/>
            <person name="Grimwood J."/>
            <person name="Laplaza J.M."/>
            <person name="Aerts A."/>
            <person name="Salamov A."/>
            <person name="Schmutz J."/>
            <person name="Lindquist E."/>
            <person name="Dehal P."/>
            <person name="Shapiro H."/>
            <person name="Jin Y.S."/>
            <person name="Passoth V."/>
            <person name="Richardson P.M."/>
        </authorList>
    </citation>
    <scope>NUCLEOTIDE SEQUENCE [LARGE SCALE GENOMIC DNA]</scope>
    <source>
        <strain evidence="9">ATCC 58785 / CBS 6054 / NBRC 10063 / NRRL Y-11545</strain>
    </source>
</reference>
<comment type="similarity">
    <text evidence="2">Belongs to the mitochondrion-specific ribosomal protein mS29 family.</text>
</comment>
<dbReference type="PANTHER" id="PTHR12810:SF0">
    <property type="entry name" value="SMALL RIBOSOMAL SUBUNIT PROTEIN MS29"/>
    <property type="match status" value="1"/>
</dbReference>
<evidence type="ECO:0000256" key="5">
    <source>
        <dbReference type="ARBA" id="ARBA00023128"/>
    </source>
</evidence>
<dbReference type="AlphaFoldDB" id="A3LT91"/>
<accession>A3LT91</accession>
<evidence type="ECO:0000256" key="1">
    <source>
        <dbReference type="ARBA" id="ARBA00004173"/>
    </source>
</evidence>
<keyword evidence="3" id="KW-0809">Transit peptide</keyword>
<keyword evidence="9" id="KW-1185">Reference proteome</keyword>
<dbReference type="GO" id="GO:0003735">
    <property type="term" value="F:structural constituent of ribosome"/>
    <property type="evidence" value="ECO:0007669"/>
    <property type="project" value="TreeGrafter"/>
</dbReference>
<dbReference type="InterPro" id="IPR017082">
    <property type="entry name" value="Ribosomal_mS29_fun"/>
</dbReference>
<dbReference type="Gene3D" id="3.40.50.300">
    <property type="entry name" value="P-loop containing nucleotide triphosphate hydrolases"/>
    <property type="match status" value="1"/>
</dbReference>
<keyword evidence="6" id="KW-0687">Ribonucleoprotein</keyword>
<dbReference type="eggNOG" id="KOG3928">
    <property type="taxonomic scope" value="Eukaryota"/>
</dbReference>
<dbReference type="STRING" id="322104.A3LT91"/>
<dbReference type="Proteomes" id="UP000002258">
    <property type="component" value="Chromosome 4"/>
</dbReference>
<dbReference type="InterPro" id="IPR027417">
    <property type="entry name" value="P-loop_NTPase"/>
</dbReference>
<keyword evidence="5" id="KW-0496">Mitochondrion</keyword>
<evidence type="ECO:0000256" key="7">
    <source>
        <dbReference type="ARBA" id="ARBA00035140"/>
    </source>
</evidence>
<dbReference type="FunCoup" id="A3LT91">
    <property type="interactions" value="112"/>
</dbReference>
<evidence type="ECO:0000256" key="3">
    <source>
        <dbReference type="ARBA" id="ARBA00022946"/>
    </source>
</evidence>
<evidence type="ECO:0000313" key="8">
    <source>
        <dbReference type="EMBL" id="ABN66030.2"/>
    </source>
</evidence>
<keyword evidence="4" id="KW-0689">Ribosomal protein</keyword>
<dbReference type="InParanoid" id="A3LT91"/>
<dbReference type="GO" id="GO:0005763">
    <property type="term" value="C:mitochondrial small ribosomal subunit"/>
    <property type="evidence" value="ECO:0007669"/>
    <property type="project" value="InterPro"/>
</dbReference>
<name>A3LT91_PICST</name>
<dbReference type="GeneID" id="4838840"/>
<dbReference type="InterPro" id="IPR019368">
    <property type="entry name" value="Ribosomal_mS29"/>
</dbReference>
<dbReference type="GO" id="GO:0032543">
    <property type="term" value="P:mitochondrial translation"/>
    <property type="evidence" value="ECO:0007669"/>
    <property type="project" value="InterPro"/>
</dbReference>
<gene>
    <name evidence="8" type="ORF">PICST_44820</name>
</gene>
<dbReference type="Pfam" id="PF10236">
    <property type="entry name" value="DAP3"/>
    <property type="match status" value="1"/>
</dbReference>
<dbReference type="OrthoDB" id="274828at2759"/>